<feature type="compositionally biased region" description="Basic and acidic residues" evidence="1">
    <location>
        <begin position="112"/>
        <end position="171"/>
    </location>
</feature>
<feature type="region of interest" description="Disordered" evidence="1">
    <location>
        <begin position="101"/>
        <end position="190"/>
    </location>
</feature>
<accession>A0A1H8YMY0</accession>
<feature type="compositionally biased region" description="Low complexity" evidence="1">
    <location>
        <begin position="175"/>
        <end position="185"/>
    </location>
</feature>
<protein>
    <submittedName>
        <fullName evidence="2">Uncharacterized protein</fullName>
    </submittedName>
</protein>
<gene>
    <name evidence="2" type="ORF">SAMN04489732_1286</name>
</gene>
<evidence type="ECO:0000256" key="1">
    <source>
        <dbReference type="SAM" id="MobiDB-lite"/>
    </source>
</evidence>
<dbReference type="RefSeq" id="WP_091628253.1">
    <property type="nucleotide sequence ID" value="NZ_FOEF01000028.1"/>
</dbReference>
<evidence type="ECO:0000313" key="3">
    <source>
        <dbReference type="Proteomes" id="UP000198582"/>
    </source>
</evidence>
<proteinExistence type="predicted"/>
<dbReference type="STRING" id="394193.SAMN04489732_1286"/>
<evidence type="ECO:0000313" key="2">
    <source>
        <dbReference type="EMBL" id="SEP53519.1"/>
    </source>
</evidence>
<reference evidence="2 3" key="1">
    <citation type="submission" date="2016-10" db="EMBL/GenBank/DDBJ databases">
        <authorList>
            <person name="de Groot N.N."/>
        </authorList>
    </citation>
    <scope>NUCLEOTIDE SEQUENCE [LARGE SCALE GENOMIC DNA]</scope>
    <source>
        <strain evidence="2 3">DSM 44993</strain>
    </source>
</reference>
<sequence length="390" mass="42736">MDLTAWLLRHTPVRPLVVTTIGGTAARLAVEREIRQRGWRCARNPAEANLLVVAGPETDAMAPFSNAVWQLVPVPRVRVEISGDAGVAAALTAAERQLRSVERQRVSAAPPTEHHEPEPEAESAHTDHAIHDHGAREHGPPPQHEMPREGHGDHTESHDQHTHHGGHDMSGHDMGGMSMPGGIPMADRADDRDGLKLDRLTVPLGPILPDWPAGLIVRVTLHGDVIQDAEVETVQEHGHGPDLVRFWDTVSPDRTRVTAQRLDSCARLLSVAGWEYAATLAYRLRDEALAGRDNARELSKWARRIRRSRTLRWSLSGLGSDRRETGRGDAADRLYRWLDEALGETPAEPDDPNAVLEALPALLAGTELAAARLIIASLDPDLERMQAAHG</sequence>
<dbReference type="AlphaFoldDB" id="A0A1H8YMY0"/>
<dbReference type="Proteomes" id="UP000198582">
    <property type="component" value="Unassembled WGS sequence"/>
</dbReference>
<dbReference type="EMBL" id="FOEF01000028">
    <property type="protein sequence ID" value="SEP53519.1"/>
    <property type="molecule type" value="Genomic_DNA"/>
</dbReference>
<dbReference type="OrthoDB" id="3373298at2"/>
<keyword evidence="3" id="KW-1185">Reference proteome</keyword>
<name>A0A1H8YMY0_9PSEU</name>
<organism evidence="2 3">
    <name type="scientific">Amycolatopsis saalfeldensis</name>
    <dbReference type="NCBI Taxonomy" id="394193"/>
    <lineage>
        <taxon>Bacteria</taxon>
        <taxon>Bacillati</taxon>
        <taxon>Actinomycetota</taxon>
        <taxon>Actinomycetes</taxon>
        <taxon>Pseudonocardiales</taxon>
        <taxon>Pseudonocardiaceae</taxon>
        <taxon>Amycolatopsis</taxon>
    </lineage>
</organism>